<dbReference type="InterPro" id="IPR036291">
    <property type="entry name" value="NAD(P)-bd_dom_sf"/>
</dbReference>
<keyword evidence="1" id="KW-0560">Oxidoreductase</keyword>
<reference evidence="4 5" key="1">
    <citation type="submission" date="2014-12" db="EMBL/GenBank/DDBJ databases">
        <title>Mercury Reductase activity and rhizosphere competence traits in the genome of root associated Photobacterium halotolerans MELD1.</title>
        <authorList>
            <person name="Mathew D.C."/>
            <person name="Huang C.-C."/>
        </authorList>
    </citation>
    <scope>NUCLEOTIDE SEQUENCE [LARGE SCALE GENOMIC DNA]</scope>
    <source>
        <strain evidence="4 5">MELD1</strain>
    </source>
</reference>
<comment type="caution">
    <text evidence="4">The sequence shown here is derived from an EMBL/GenBank/DDBJ whole genome shotgun (WGS) entry which is preliminary data.</text>
</comment>
<dbReference type="STRING" id="265726.KY46_18785"/>
<dbReference type="Gene3D" id="3.40.50.720">
    <property type="entry name" value="NAD(P)-binding Rossmann-like Domain"/>
    <property type="match status" value="2"/>
</dbReference>
<evidence type="ECO:0000313" key="5">
    <source>
        <dbReference type="Proteomes" id="UP000033633"/>
    </source>
</evidence>
<organism evidence="4 5">
    <name type="scientific">Photobacterium halotolerans</name>
    <dbReference type="NCBI Taxonomy" id="265726"/>
    <lineage>
        <taxon>Bacteria</taxon>
        <taxon>Pseudomonadati</taxon>
        <taxon>Pseudomonadota</taxon>
        <taxon>Gammaproteobacteria</taxon>
        <taxon>Vibrionales</taxon>
        <taxon>Vibrionaceae</taxon>
        <taxon>Photobacterium</taxon>
    </lineage>
</organism>
<keyword evidence="5" id="KW-1185">Reference proteome</keyword>
<dbReference type="SUPFAM" id="SSF51735">
    <property type="entry name" value="NAD(P)-binding Rossmann-fold domains"/>
    <property type="match status" value="1"/>
</dbReference>
<dbReference type="Proteomes" id="UP000033633">
    <property type="component" value="Unassembled WGS sequence"/>
</dbReference>
<evidence type="ECO:0000259" key="3">
    <source>
        <dbReference type="Pfam" id="PF02826"/>
    </source>
</evidence>
<dbReference type="PANTHER" id="PTHR43333">
    <property type="entry name" value="2-HACID_DH_C DOMAIN-CONTAINING PROTEIN"/>
    <property type="match status" value="1"/>
</dbReference>
<dbReference type="GO" id="GO:0016491">
    <property type="term" value="F:oxidoreductase activity"/>
    <property type="evidence" value="ECO:0007669"/>
    <property type="project" value="UniProtKB-KW"/>
</dbReference>
<dbReference type="FunFam" id="3.40.50.720:FF:000363">
    <property type="entry name" value="D-isomer specific 2-hydroxyacid dehydrogenase"/>
    <property type="match status" value="1"/>
</dbReference>
<dbReference type="PATRIC" id="fig|265726.11.peg.2561"/>
<accession>A0A0F5V8D1</accession>
<feature type="domain" description="D-isomer specific 2-hydroxyacid dehydrogenase NAD-binding" evidence="3">
    <location>
        <begin position="95"/>
        <end position="268"/>
    </location>
</feature>
<dbReference type="OrthoDB" id="9787219at2"/>
<dbReference type="SUPFAM" id="SSF52283">
    <property type="entry name" value="Formate/glycerate dehydrogenase catalytic domain-like"/>
    <property type="match status" value="1"/>
</dbReference>
<dbReference type="EMBL" id="JWYV01000021">
    <property type="protein sequence ID" value="KKC98337.1"/>
    <property type="molecule type" value="Genomic_DNA"/>
</dbReference>
<gene>
    <name evidence="4" type="ORF">KY46_18785</name>
</gene>
<evidence type="ECO:0000256" key="2">
    <source>
        <dbReference type="ARBA" id="ARBA00023027"/>
    </source>
</evidence>
<dbReference type="InterPro" id="IPR006140">
    <property type="entry name" value="D-isomer_DH_NAD-bd"/>
</dbReference>
<evidence type="ECO:0000256" key="1">
    <source>
        <dbReference type="ARBA" id="ARBA00023002"/>
    </source>
</evidence>
<dbReference type="AlphaFoldDB" id="A0A0F5V8D1"/>
<proteinExistence type="predicted"/>
<dbReference type="RefSeq" id="WP_046222145.1">
    <property type="nucleotide sequence ID" value="NZ_JWYV01000021.1"/>
</dbReference>
<dbReference type="GO" id="GO:0051287">
    <property type="term" value="F:NAD binding"/>
    <property type="evidence" value="ECO:0007669"/>
    <property type="project" value="InterPro"/>
</dbReference>
<keyword evidence="2" id="KW-0520">NAD</keyword>
<dbReference type="PANTHER" id="PTHR43333:SF1">
    <property type="entry name" value="D-ISOMER SPECIFIC 2-HYDROXYACID DEHYDROGENASE NAD-BINDING DOMAIN-CONTAINING PROTEIN"/>
    <property type="match status" value="1"/>
</dbReference>
<dbReference type="Pfam" id="PF02826">
    <property type="entry name" value="2-Hacid_dh_C"/>
    <property type="match status" value="1"/>
</dbReference>
<sequence length="303" mass="33282">MHQLCIVSRRADLYRQLIEEADLPALSLTDNPNDATLVLADPPLITDRLAQFPQLRWLQSTYAGIDALTRPGLRSDYTLTNVRGIFGQLISEYVMGLLIGHQRHFGRYQAQQQQAQWQPHSYSALSDKTMVILGTGSIGQHLAGTAKALGMTVLGVNRSGECSASGFDQIIAIKDLSEALQQADVLVSVLPATAMTDNLLNADSLSHCRGTLLFNVGRGNAVCESGLIQALASGALSHAFLDVFKQEPLPAEHPFWCHPQITVTPHIAAESFPQQVMEIFKTNYLRYVEGKPMQHQIDFALGY</sequence>
<evidence type="ECO:0000313" key="4">
    <source>
        <dbReference type="EMBL" id="KKC98337.1"/>
    </source>
</evidence>
<protein>
    <submittedName>
        <fullName evidence="4">2-ketoacid reductase</fullName>
    </submittedName>
</protein>
<dbReference type="CDD" id="cd05300">
    <property type="entry name" value="2-Hacid_dh_1"/>
    <property type="match status" value="1"/>
</dbReference>
<name>A0A0F5V8D1_9GAMM</name>